<feature type="domain" description="Acyltransferase 3" evidence="3">
    <location>
        <begin position="13"/>
        <end position="243"/>
    </location>
</feature>
<feature type="transmembrane region" description="Helical" evidence="2">
    <location>
        <begin position="116"/>
        <end position="135"/>
    </location>
</feature>
<organism evidence="4 5">
    <name type="scientific">Bradyrhizobium jicamae</name>
    <dbReference type="NCBI Taxonomy" id="280332"/>
    <lineage>
        <taxon>Bacteria</taxon>
        <taxon>Pseudomonadati</taxon>
        <taxon>Pseudomonadota</taxon>
        <taxon>Alphaproteobacteria</taxon>
        <taxon>Hyphomicrobiales</taxon>
        <taxon>Nitrobacteraceae</taxon>
        <taxon>Bradyrhizobium</taxon>
    </lineage>
</organism>
<feature type="transmembrane region" description="Helical" evidence="2">
    <location>
        <begin position="171"/>
        <end position="191"/>
    </location>
</feature>
<dbReference type="PANTHER" id="PTHR23028">
    <property type="entry name" value="ACETYLTRANSFERASE"/>
    <property type="match status" value="1"/>
</dbReference>
<evidence type="ECO:0000256" key="1">
    <source>
        <dbReference type="SAM" id="MobiDB-lite"/>
    </source>
</evidence>
<proteinExistence type="predicted"/>
<keyword evidence="2" id="KW-1133">Transmembrane helix</keyword>
<dbReference type="EMBL" id="JAFCJH010000115">
    <property type="protein sequence ID" value="MBR0801833.1"/>
    <property type="molecule type" value="Genomic_DNA"/>
</dbReference>
<dbReference type="InterPro" id="IPR050879">
    <property type="entry name" value="Acyltransferase_3"/>
</dbReference>
<dbReference type="InterPro" id="IPR002656">
    <property type="entry name" value="Acyl_transf_3_dom"/>
</dbReference>
<gene>
    <name evidence="4" type="ORF">JQ615_41620</name>
</gene>
<evidence type="ECO:0000313" key="5">
    <source>
        <dbReference type="Proteomes" id="UP001315278"/>
    </source>
</evidence>
<feature type="transmembrane region" description="Helical" evidence="2">
    <location>
        <begin position="140"/>
        <end position="159"/>
    </location>
</feature>
<dbReference type="PANTHER" id="PTHR23028:SF53">
    <property type="entry name" value="ACYL_TRANSF_3 DOMAIN-CONTAINING PROTEIN"/>
    <property type="match status" value="1"/>
</dbReference>
<feature type="compositionally biased region" description="Basic and acidic residues" evidence="1">
    <location>
        <begin position="263"/>
        <end position="275"/>
    </location>
</feature>
<dbReference type="GO" id="GO:0016746">
    <property type="term" value="F:acyltransferase activity"/>
    <property type="evidence" value="ECO:0007669"/>
    <property type="project" value="UniProtKB-KW"/>
</dbReference>
<evidence type="ECO:0000259" key="3">
    <source>
        <dbReference type="Pfam" id="PF01757"/>
    </source>
</evidence>
<feature type="region of interest" description="Disordered" evidence="1">
    <location>
        <begin position="263"/>
        <end position="303"/>
    </location>
</feature>
<name>A0ABS5FYI3_9BRAD</name>
<reference evidence="5" key="1">
    <citation type="journal article" date="2021" name="ISME J.">
        <title>Evolutionary origin and ecological implication of a unique nif island in free-living Bradyrhizobium lineages.</title>
        <authorList>
            <person name="Tao J."/>
        </authorList>
    </citation>
    <scope>NUCLEOTIDE SEQUENCE [LARGE SCALE GENOMIC DNA]</scope>
    <source>
        <strain evidence="5">SZCCT0434</strain>
    </source>
</reference>
<comment type="caution">
    <text evidence="4">The sequence shown here is derived from an EMBL/GenBank/DDBJ whole genome shotgun (WGS) entry which is preliminary data.</text>
</comment>
<keyword evidence="4" id="KW-0808">Transferase</keyword>
<accession>A0ABS5FYI3</accession>
<keyword evidence="2" id="KW-0812">Transmembrane</keyword>
<keyword evidence="4" id="KW-0012">Acyltransferase</keyword>
<feature type="transmembrane region" description="Helical" evidence="2">
    <location>
        <begin position="12"/>
        <end position="31"/>
    </location>
</feature>
<protein>
    <submittedName>
        <fullName evidence="4">Acyltransferase</fullName>
    </submittedName>
</protein>
<evidence type="ECO:0000256" key="2">
    <source>
        <dbReference type="SAM" id="Phobius"/>
    </source>
</evidence>
<feature type="transmembrane region" description="Helical" evidence="2">
    <location>
        <begin position="203"/>
        <end position="222"/>
    </location>
</feature>
<dbReference type="RefSeq" id="WP_212495727.1">
    <property type="nucleotide sequence ID" value="NZ_JAFCJH010000115.1"/>
</dbReference>
<feature type="transmembrane region" description="Helical" evidence="2">
    <location>
        <begin position="228"/>
        <end position="248"/>
    </location>
</feature>
<keyword evidence="5" id="KW-1185">Reference proteome</keyword>
<sequence>MFSLPPPRHISTLPAFYLCLALALLLDLPGYRQSWKWHAAQLTNVYVSLHGSWELAWPAAPLWSLNVEEQFYFIWPLIVAATPRRMLPLVFGCIIIVGPLYRLVGSTLDLNEVALGALPPASLDALGAGALLALWPRNVVYWLGGLCAPAAVVAFIPGLDGLWINEFVEFGLLPVFCALILAGYRGALGALQWPPLPALGRVSYGIYLYHMPVLAVAINLGLAPRGRVTLVVCSVVTTAVASLSYLLLERPIRAEVAQRLERAERSVPDHPDESLSPHSMIGVASEARGDNPDVDAAGQDRRV</sequence>
<feature type="transmembrane region" description="Helical" evidence="2">
    <location>
        <begin position="86"/>
        <end position="104"/>
    </location>
</feature>
<keyword evidence="2" id="KW-0472">Membrane</keyword>
<dbReference type="Proteomes" id="UP001315278">
    <property type="component" value="Unassembled WGS sequence"/>
</dbReference>
<dbReference type="Pfam" id="PF01757">
    <property type="entry name" value="Acyl_transf_3"/>
    <property type="match status" value="1"/>
</dbReference>
<evidence type="ECO:0000313" key="4">
    <source>
        <dbReference type="EMBL" id="MBR0801833.1"/>
    </source>
</evidence>